<evidence type="ECO:0000256" key="1">
    <source>
        <dbReference type="SAM" id="MobiDB-lite"/>
    </source>
</evidence>
<sequence length="62" mass="7140">MGFRDRVARSLSWKYSSMSKYSNLISIFLFGFEKLARKVKSPLKYSGESSKEDDQDDNSGHN</sequence>
<organism evidence="2 3">
    <name type="scientific">Papaver somniferum</name>
    <name type="common">Opium poppy</name>
    <dbReference type="NCBI Taxonomy" id="3469"/>
    <lineage>
        <taxon>Eukaryota</taxon>
        <taxon>Viridiplantae</taxon>
        <taxon>Streptophyta</taxon>
        <taxon>Embryophyta</taxon>
        <taxon>Tracheophyta</taxon>
        <taxon>Spermatophyta</taxon>
        <taxon>Magnoliopsida</taxon>
        <taxon>Ranunculales</taxon>
        <taxon>Papaveraceae</taxon>
        <taxon>Papaveroideae</taxon>
        <taxon>Papaver</taxon>
    </lineage>
</organism>
<feature type="region of interest" description="Disordered" evidence="1">
    <location>
        <begin position="42"/>
        <end position="62"/>
    </location>
</feature>
<dbReference type="EMBL" id="CM010715">
    <property type="protein sequence ID" value="RZC46003.1"/>
    <property type="molecule type" value="Genomic_DNA"/>
</dbReference>
<dbReference type="Proteomes" id="UP000316621">
    <property type="component" value="Chromosome 1"/>
</dbReference>
<evidence type="ECO:0000313" key="3">
    <source>
        <dbReference type="Proteomes" id="UP000316621"/>
    </source>
</evidence>
<name>A0A4Y7IAQ3_PAPSO</name>
<dbReference type="Gramene" id="RZC46003">
    <property type="protein sequence ID" value="RZC46003"/>
    <property type="gene ID" value="C5167_038960"/>
</dbReference>
<dbReference type="AlphaFoldDB" id="A0A4Y7IAQ3"/>
<proteinExistence type="predicted"/>
<gene>
    <name evidence="2" type="ORF">C5167_038960</name>
</gene>
<reference evidence="2 3" key="1">
    <citation type="journal article" date="2018" name="Science">
        <title>The opium poppy genome and morphinan production.</title>
        <authorList>
            <person name="Guo L."/>
            <person name="Winzer T."/>
            <person name="Yang X."/>
            <person name="Li Y."/>
            <person name="Ning Z."/>
            <person name="He Z."/>
            <person name="Teodor R."/>
            <person name="Lu Y."/>
            <person name="Bowser T.A."/>
            <person name="Graham I.A."/>
            <person name="Ye K."/>
        </authorList>
    </citation>
    <scope>NUCLEOTIDE SEQUENCE [LARGE SCALE GENOMIC DNA]</scope>
    <source>
        <strain evidence="3">cv. HN1</strain>
        <tissue evidence="2">Leaves</tissue>
    </source>
</reference>
<evidence type="ECO:0000313" key="2">
    <source>
        <dbReference type="EMBL" id="RZC46003.1"/>
    </source>
</evidence>
<protein>
    <submittedName>
        <fullName evidence="2">Uncharacterized protein</fullName>
    </submittedName>
</protein>
<keyword evidence="3" id="KW-1185">Reference proteome</keyword>
<feature type="compositionally biased region" description="Acidic residues" evidence="1">
    <location>
        <begin position="51"/>
        <end position="62"/>
    </location>
</feature>
<accession>A0A4Y7IAQ3</accession>